<gene>
    <name evidence="19" type="ORF">BAE44_0013430</name>
</gene>
<dbReference type="GO" id="GO:0035097">
    <property type="term" value="C:histone methyltransferase complex"/>
    <property type="evidence" value="ECO:0007669"/>
    <property type="project" value="TreeGrafter"/>
</dbReference>
<feature type="region of interest" description="Disordered" evidence="14">
    <location>
        <begin position="1008"/>
        <end position="1041"/>
    </location>
</feature>
<feature type="compositionally biased region" description="Polar residues" evidence="14">
    <location>
        <begin position="1157"/>
        <end position="1171"/>
    </location>
</feature>
<keyword evidence="7 13" id="KW-0863">Zinc-finger</keyword>
<keyword evidence="8" id="KW-0862">Zinc</keyword>
<comment type="subcellular location">
    <subcellularLocation>
        <location evidence="1">Nucleus</location>
    </subcellularLocation>
</comment>
<evidence type="ECO:0000256" key="12">
    <source>
        <dbReference type="ARBA" id="ARBA00023242"/>
    </source>
</evidence>
<evidence type="ECO:0000256" key="10">
    <source>
        <dbReference type="ARBA" id="ARBA00023015"/>
    </source>
</evidence>
<feature type="domain" description="PHD-type" evidence="18">
    <location>
        <begin position="1571"/>
        <end position="1701"/>
    </location>
</feature>
<feature type="compositionally biased region" description="Pro residues" evidence="14">
    <location>
        <begin position="9"/>
        <end position="24"/>
    </location>
</feature>
<dbReference type="InterPro" id="IPR001214">
    <property type="entry name" value="SET_dom"/>
</dbReference>
<dbReference type="SUPFAM" id="SSF57903">
    <property type="entry name" value="FYVE/PHD zinc finger"/>
    <property type="match status" value="1"/>
</dbReference>
<evidence type="ECO:0000313" key="19">
    <source>
        <dbReference type="EMBL" id="OEL25548.1"/>
    </source>
</evidence>
<evidence type="ECO:0000256" key="13">
    <source>
        <dbReference type="PROSITE-ProRule" id="PRU00146"/>
    </source>
</evidence>
<dbReference type="GO" id="GO:0045893">
    <property type="term" value="P:positive regulation of DNA-templated transcription"/>
    <property type="evidence" value="ECO:0007669"/>
    <property type="project" value="TreeGrafter"/>
</dbReference>
<keyword evidence="2 19" id="KW-0489">Methyltransferase</keyword>
<reference evidence="19 20" key="1">
    <citation type="submission" date="2016-09" db="EMBL/GenBank/DDBJ databases">
        <title>The draft genome of Dichanthelium oligosanthes: A C3 panicoid grass species.</title>
        <authorList>
            <person name="Studer A.J."/>
            <person name="Schnable J.C."/>
            <person name="Brutnell T.P."/>
        </authorList>
    </citation>
    <scope>NUCLEOTIDE SEQUENCE [LARGE SCALE GENOMIC DNA]</scope>
    <source>
        <strain evidence="20">cv. Kellogg 1175</strain>
        <tissue evidence="19">Leaf</tissue>
    </source>
</reference>
<evidence type="ECO:0000256" key="7">
    <source>
        <dbReference type="ARBA" id="ARBA00022771"/>
    </source>
</evidence>
<dbReference type="InterPro" id="IPR046341">
    <property type="entry name" value="SET_dom_sf"/>
</dbReference>
<dbReference type="InterPro" id="IPR019786">
    <property type="entry name" value="Zinc_finger_PHD-type_CS"/>
</dbReference>
<keyword evidence="3 19" id="KW-0808">Transferase</keyword>
<dbReference type="SMART" id="SM00249">
    <property type="entry name" value="PHD"/>
    <property type="match status" value="2"/>
</dbReference>
<dbReference type="CDD" id="cd15571">
    <property type="entry name" value="ePHD"/>
    <property type="match status" value="1"/>
</dbReference>
<dbReference type="OrthoDB" id="308383at2759"/>
<dbReference type="GO" id="GO:0008270">
    <property type="term" value="F:zinc ion binding"/>
    <property type="evidence" value="ECO:0007669"/>
    <property type="project" value="UniProtKB-KW"/>
</dbReference>
<dbReference type="SMART" id="SM00317">
    <property type="entry name" value="SET"/>
    <property type="match status" value="1"/>
</dbReference>
<name>A0A1E5VKA2_9POAL</name>
<keyword evidence="11" id="KW-0804">Transcription</keyword>
<feature type="compositionally biased region" description="Basic and acidic residues" evidence="14">
    <location>
        <begin position="1013"/>
        <end position="1026"/>
    </location>
</feature>
<feature type="region of interest" description="Disordered" evidence="14">
    <location>
        <begin position="45"/>
        <end position="96"/>
    </location>
</feature>
<keyword evidence="6" id="KW-0677">Repeat</keyword>
<evidence type="ECO:0000259" key="18">
    <source>
        <dbReference type="PROSITE" id="PS51805"/>
    </source>
</evidence>
<feature type="region of interest" description="Disordered" evidence="14">
    <location>
        <begin position="1"/>
        <end position="27"/>
    </location>
</feature>
<evidence type="ECO:0000256" key="3">
    <source>
        <dbReference type="ARBA" id="ARBA00022679"/>
    </source>
</evidence>
<accession>A0A1E5VKA2</accession>
<feature type="domain" description="Post-SET" evidence="17">
    <location>
        <begin position="1887"/>
        <end position="1903"/>
    </location>
</feature>
<keyword evidence="10" id="KW-0805">Transcription regulation</keyword>
<organism evidence="19 20">
    <name type="scientific">Dichanthelium oligosanthes</name>
    <dbReference type="NCBI Taxonomy" id="888268"/>
    <lineage>
        <taxon>Eukaryota</taxon>
        <taxon>Viridiplantae</taxon>
        <taxon>Streptophyta</taxon>
        <taxon>Embryophyta</taxon>
        <taxon>Tracheophyta</taxon>
        <taxon>Spermatophyta</taxon>
        <taxon>Magnoliopsida</taxon>
        <taxon>Liliopsida</taxon>
        <taxon>Poales</taxon>
        <taxon>Poaceae</taxon>
        <taxon>PACMAD clade</taxon>
        <taxon>Panicoideae</taxon>
        <taxon>Panicodae</taxon>
        <taxon>Paniceae</taxon>
        <taxon>Dichantheliinae</taxon>
        <taxon>Dichanthelium</taxon>
    </lineage>
</organism>
<evidence type="ECO:0000313" key="20">
    <source>
        <dbReference type="Proteomes" id="UP000095767"/>
    </source>
</evidence>
<evidence type="ECO:0000256" key="8">
    <source>
        <dbReference type="ARBA" id="ARBA00022833"/>
    </source>
</evidence>
<evidence type="ECO:0000256" key="4">
    <source>
        <dbReference type="ARBA" id="ARBA00022691"/>
    </source>
</evidence>
<dbReference type="Pfam" id="PF13832">
    <property type="entry name" value="zf-HC5HC2H_2"/>
    <property type="match status" value="1"/>
</dbReference>
<evidence type="ECO:0000259" key="15">
    <source>
        <dbReference type="PROSITE" id="PS50016"/>
    </source>
</evidence>
<evidence type="ECO:0000259" key="17">
    <source>
        <dbReference type="PROSITE" id="PS50868"/>
    </source>
</evidence>
<dbReference type="Gene3D" id="2.170.270.10">
    <property type="entry name" value="SET domain"/>
    <property type="match status" value="1"/>
</dbReference>
<dbReference type="InterPro" id="IPR019787">
    <property type="entry name" value="Znf_PHD-finger"/>
</dbReference>
<keyword evidence="20" id="KW-1185">Reference proteome</keyword>
<evidence type="ECO:0000256" key="11">
    <source>
        <dbReference type="ARBA" id="ARBA00023163"/>
    </source>
</evidence>
<keyword evidence="12" id="KW-0539">Nucleus</keyword>
<dbReference type="PROSITE" id="PS50016">
    <property type="entry name" value="ZF_PHD_2"/>
    <property type="match status" value="1"/>
</dbReference>
<dbReference type="EMBL" id="LWDX02037027">
    <property type="protein sequence ID" value="OEL25548.1"/>
    <property type="molecule type" value="Genomic_DNA"/>
</dbReference>
<dbReference type="GO" id="GO:0032259">
    <property type="term" value="P:methylation"/>
    <property type="evidence" value="ECO:0007669"/>
    <property type="project" value="UniProtKB-KW"/>
</dbReference>
<dbReference type="SUPFAM" id="SSF82199">
    <property type="entry name" value="SET domain"/>
    <property type="match status" value="1"/>
</dbReference>
<keyword evidence="5" id="KW-0479">Metal-binding</keyword>
<dbReference type="InterPro" id="IPR011011">
    <property type="entry name" value="Znf_FYVE_PHD"/>
</dbReference>
<comment type="caution">
    <text evidence="19">The sequence shown here is derived from an EMBL/GenBank/DDBJ whole genome shotgun (WGS) entry which is preliminary data.</text>
</comment>
<dbReference type="InterPro" id="IPR034732">
    <property type="entry name" value="EPHD"/>
</dbReference>
<feature type="compositionally biased region" description="Polar residues" evidence="14">
    <location>
        <begin position="59"/>
        <end position="68"/>
    </location>
</feature>
<evidence type="ECO:0000256" key="5">
    <source>
        <dbReference type="ARBA" id="ARBA00022723"/>
    </source>
</evidence>
<dbReference type="FunFam" id="3.30.40.10:FF:000484">
    <property type="entry name" value="Histone-lysine N-methyltransferase ATX4"/>
    <property type="match status" value="1"/>
</dbReference>
<dbReference type="PANTHER" id="PTHR45838:SF4">
    <property type="entry name" value="HISTONE-LYSINE N-METHYLTRANSFERASE TRITHORAX"/>
    <property type="match status" value="1"/>
</dbReference>
<dbReference type="Gene3D" id="3.30.40.10">
    <property type="entry name" value="Zinc/RING finger domain, C3HC4 (zinc finger)"/>
    <property type="match status" value="1"/>
</dbReference>
<dbReference type="PROSITE" id="PS51805">
    <property type="entry name" value="EPHD"/>
    <property type="match status" value="1"/>
</dbReference>
<dbReference type="InterPro" id="IPR001965">
    <property type="entry name" value="Znf_PHD"/>
</dbReference>
<dbReference type="Pfam" id="PF16135">
    <property type="entry name" value="TDBD"/>
    <property type="match status" value="1"/>
</dbReference>
<proteinExistence type="predicted"/>
<feature type="region of interest" description="Disordered" evidence="14">
    <location>
        <begin position="1146"/>
        <end position="1171"/>
    </location>
</feature>
<feature type="region of interest" description="Disordered" evidence="14">
    <location>
        <begin position="553"/>
        <end position="586"/>
    </location>
</feature>
<dbReference type="Pfam" id="PF00856">
    <property type="entry name" value="SET"/>
    <property type="match status" value="1"/>
</dbReference>
<dbReference type="STRING" id="888268.A0A1E5VKA2"/>
<feature type="compositionally biased region" description="Polar residues" evidence="14">
    <location>
        <begin position="84"/>
        <end position="93"/>
    </location>
</feature>
<dbReference type="PANTHER" id="PTHR45838">
    <property type="entry name" value="HISTONE-LYSINE-N-METHYLTRANSFERASE 2 KMT2 FAMILY MEMBER"/>
    <property type="match status" value="1"/>
</dbReference>
<evidence type="ECO:0000256" key="2">
    <source>
        <dbReference type="ARBA" id="ARBA00022603"/>
    </source>
</evidence>
<dbReference type="Proteomes" id="UP000095767">
    <property type="component" value="Unassembled WGS sequence"/>
</dbReference>
<dbReference type="PROSITE" id="PS50280">
    <property type="entry name" value="SET"/>
    <property type="match status" value="1"/>
</dbReference>
<evidence type="ECO:0000259" key="16">
    <source>
        <dbReference type="PROSITE" id="PS50280"/>
    </source>
</evidence>
<keyword evidence="4" id="KW-0949">S-adenosyl-L-methionine</keyword>
<dbReference type="PROSITE" id="PS01359">
    <property type="entry name" value="ZF_PHD_1"/>
    <property type="match status" value="1"/>
</dbReference>
<feature type="domain" description="PHD-type" evidence="15">
    <location>
        <begin position="1463"/>
        <end position="1513"/>
    </location>
</feature>
<dbReference type="GO" id="GO:0042800">
    <property type="term" value="F:histone H3K4 methyltransferase activity"/>
    <property type="evidence" value="ECO:0007669"/>
    <property type="project" value="TreeGrafter"/>
</dbReference>
<dbReference type="InterPro" id="IPR013083">
    <property type="entry name" value="Znf_RING/FYVE/PHD"/>
</dbReference>
<evidence type="ECO:0000256" key="9">
    <source>
        <dbReference type="ARBA" id="ARBA00022853"/>
    </source>
</evidence>
<dbReference type="PROSITE" id="PS50868">
    <property type="entry name" value="POST_SET"/>
    <property type="match status" value="1"/>
</dbReference>
<sequence>MDGTSWPARWPPTAPPAAPVPPPQSQMDGVTLHHLLRPFAAQEAVAGGRTTAAPGQLVTHPSTSQSQEAVAGGRATAAPGQLATHPSTSQSGQPARAGLSNELLAHVPGSYDLKALFDKPNASNAADIIDLTQASPLGSAATLPKYSRHGLTASSSNVQSFAGSLFLNKGANGMGTFTGEGSANKGMSNSGVQFQDSSAHALQKLPSKSMTHHHPTLLGDRICVACLNVGGFNLQLCGELFVGEAGLFGVICLCHRLRMSVAKFCEHAGGTPEKAGEIVHVENGMTISQWFKFCIGVGGSIANTRWDWPEWSCMKSPPEEYMLKSLASRNSGMGKIGLLGGYGKITGCINNPTYSSDLYIEGGGCTNVDKQMNGSDETNYRKSVDVHEAFINNSALLQNSTITNLGLAKTHAVHALNLNPLSTPNGSLPFEASMGRQRHYNGNHLAHNYGILLGKSFDASFRNPGPCSTRVPNHDSRACRPGFPQKILQDTLSNASNTELKLGQSSYRQSMTTLFPLGQSTVIEFQKPQSNWPLINQSPCPKQTTKINKNLAEHNEPSISTGNKKQPLEVANGTKHSEGGELTDDTSKNSFISLFLSHLERKSTPEPADDILNSNEHYHPKALDVACGSDPKIASRQIETRVNDNHPELAPTITHMKRRSDAISLSAASSGYNPQDASHASNQEHLIHGDYPSHLLLNQPNAGISKNCARVSCPANCMSCPHVGNKSHQVARGEIGVPCFYDKMARGHDTFERVDELCTHRSLRAFAKISCDNEKVCCSSREFLPTFCQNDRSTLGKSICGCCCKIQENVSKLSFIPGHLCRTHFSSDVGTVLASKPTLEGQDELCSCSTFTQRSSLCSGEHILQSSCYACPIDGLHYRSSMGHATDSLTKHSLFDALNTKERGPCCNGRCCYSVVPKCLSGCGFTKHCDVRIDQIGHTAPKGKHQPQMPTRCCTLGENEKLTCQCLSNRIAGISLSQAFHCKDVSDKILNQPSIAITERLKNVSEASVADDSSTKAVREKKDAYRDSVVSRGQPKFGSSGSSSIVVTKFQVSPEFNNVSSSTTKLRKHKNLCDEGSRIEKCSASSHVPTSTGCEEALNSFARSQLGPSRVKLKCNQISEGSRPEEIDNEELCFGPPEKKRILRCSDKNSESDDCTRTSSQSSQEGGCQPQNEVNSFSCRVLRTRRRYPTMQLNKPVKRLHSQNKVLKGDDGQPDAKGNFFGGLDSFDRRKQVEDMTALDRAKHHQEGRRAFVRKLPKYVSLNCIVNEPNSEDTCSGNAGIDSSLIATGIANDNRKFPKIVPLSLVLKKAKRCHSVKLRKTESTHLYEEKSSDCSVNSSDCSVGKYSVDDEDCSTQAEYEMQGSKRSRCSSKGLRSHVAHCRRPSGVLGEDDPLELTDVETNHLSTSSRSNGTKNRRSVSLTRIKRHKKFANRSSCYSISGKGNAVLTHEVDVRRHSGKLSSDAPCCVCGISDLQPFNQLIECSKCYIKVHQACYGVLKVPRGQWFCRPCKTNTLNASCVLCGYGGGAMTRALKTKNILKSLLKGLTTTTRSDKYVDSLGNASSECTSLRNPVDSVHEDSIMNAENITSNSWISINHNSSLLGPRKMQWVHMVCGLWTPGTKCPNAATMSAFDVSGASPAKRNTACSICDRTGGSFIKCRDVNCSVLFHPWCAHQRGLLQSEPEGERNENVGFYGRCMDHANDFSSQVNPKKECLRSSNWTCTRTEGFKGRKGEDCPGSSHKKSEEYSGEFSVSQEQINAWLRINGSKPCGREQVSVIFHYIQVVEYVGEIVGQRVADKREIEYQSGKRQQYKSACYFFKIDMEHIIDATRKGGIARFVNHSCQPNCVAKIISIRNGKKVMFFAERHINPGEEITYDYHFNREDEGQRIPCFCRSRYCRRYLN</sequence>
<feature type="compositionally biased region" description="Basic and acidic residues" evidence="14">
    <location>
        <begin position="1146"/>
        <end position="1156"/>
    </location>
</feature>
<evidence type="ECO:0000256" key="1">
    <source>
        <dbReference type="ARBA" id="ARBA00004123"/>
    </source>
</evidence>
<dbReference type="Pfam" id="PF13831">
    <property type="entry name" value="PHD_2"/>
    <property type="match status" value="1"/>
</dbReference>
<evidence type="ECO:0000256" key="6">
    <source>
        <dbReference type="ARBA" id="ARBA00022737"/>
    </source>
</evidence>
<feature type="domain" description="SET" evidence="16">
    <location>
        <begin position="1710"/>
        <end position="1879"/>
    </location>
</feature>
<evidence type="ECO:0000256" key="14">
    <source>
        <dbReference type="SAM" id="MobiDB-lite"/>
    </source>
</evidence>
<dbReference type="InterPro" id="IPR032308">
    <property type="entry name" value="TDBD"/>
</dbReference>
<protein>
    <submittedName>
        <fullName evidence="19">Histone-lysine N-methyltransferase ATX1</fullName>
    </submittedName>
</protein>
<keyword evidence="9" id="KW-0156">Chromatin regulator</keyword>
<dbReference type="InterPro" id="IPR003616">
    <property type="entry name" value="Post-SET_dom"/>
</dbReference>
<dbReference type="CDD" id="cd15492">
    <property type="entry name" value="PHD_BRPF_JADE_like"/>
    <property type="match status" value="1"/>
</dbReference>